<dbReference type="InterPro" id="IPR051006">
    <property type="entry name" value="TCR_variable_domain"/>
</dbReference>
<dbReference type="CDD" id="cd00099">
    <property type="entry name" value="IgV"/>
    <property type="match status" value="1"/>
</dbReference>
<accession>A0A836A2A3</accession>
<evidence type="ECO:0000256" key="3">
    <source>
        <dbReference type="ARBA" id="ARBA00023130"/>
    </source>
</evidence>
<dbReference type="SUPFAM" id="SSF48726">
    <property type="entry name" value="Immunoglobulin"/>
    <property type="match status" value="5"/>
</dbReference>
<feature type="signal peptide" evidence="8">
    <location>
        <begin position="1"/>
        <end position="17"/>
    </location>
</feature>
<feature type="chain" id="PRO_5032569517" description="Ig-like domain-containing protein" evidence="8">
    <location>
        <begin position="18"/>
        <end position="496"/>
    </location>
</feature>
<feature type="domain" description="Ig-like" evidence="9">
    <location>
        <begin position="118"/>
        <end position="236"/>
    </location>
</feature>
<dbReference type="GO" id="GO:0042605">
    <property type="term" value="F:peptide antigen binding"/>
    <property type="evidence" value="ECO:0007669"/>
    <property type="project" value="TreeGrafter"/>
</dbReference>
<sequence length="496" mass="56237">MRLVTGITLLLALGVSAQQLNQSPQSMSIQEGEDLSMNCNSSSTLNLLLWYKQDAGEGLILLIKLLKGGPRRADWIRSQESEVPGTEGKTVSLFCNYYTSSRSFVSLFWYRQYPNQAPEYILYRQWGSSGKGFKWTTTGGTEIKEGENFTLNCSYKDGADDFFQWFRQDPREGIHFLVQLFVNEEEKIRGRFTAKLNKNDQQFSLHVKDSQFHDATNFLCATGSDNVESADVPTVYKKEGESVTVECKFSVSYTYYMMYWYRQPSSGEMIYMINIYSQSKQTREGRYSVEFYKPNQMLKLTISALTLSDSAVYFCGVREFHALCETDKLTFGKGTRLIVEPKSQPAASPSVFVMKNGTNVACLVKEFYPKEVTISLQSSKKIIEYEPAIVVSPGGRYSAVKLGQYNDPDSVTCSVEHNKKTWHSSDFEPKKDISETTPKPTESENTTEIQVPATCYEPQVQPGKVNMMSLSVLGLRMLFAKSVAVNFLFTAKLFFF</sequence>
<keyword evidence="3" id="KW-1064">Adaptive immunity</keyword>
<feature type="region of interest" description="Disordered" evidence="7">
    <location>
        <begin position="423"/>
        <end position="447"/>
    </location>
</feature>
<dbReference type="GO" id="GO:0042101">
    <property type="term" value="C:T cell receptor complex"/>
    <property type="evidence" value="ECO:0007669"/>
    <property type="project" value="UniProtKB-KW"/>
</dbReference>
<feature type="compositionally biased region" description="Polar residues" evidence="7">
    <location>
        <begin position="435"/>
        <end position="447"/>
    </location>
</feature>
<dbReference type="PROSITE" id="PS50835">
    <property type="entry name" value="IG_LIKE"/>
    <property type="match status" value="2"/>
</dbReference>
<evidence type="ECO:0000256" key="1">
    <source>
        <dbReference type="ARBA" id="ARBA00022729"/>
    </source>
</evidence>
<organism evidence="10 11">
    <name type="scientific">Ovis aries</name>
    <name type="common">Sheep</name>
    <dbReference type="NCBI Taxonomy" id="9940"/>
    <lineage>
        <taxon>Eukaryota</taxon>
        <taxon>Metazoa</taxon>
        <taxon>Chordata</taxon>
        <taxon>Craniata</taxon>
        <taxon>Vertebrata</taxon>
        <taxon>Euteleostomi</taxon>
        <taxon>Mammalia</taxon>
        <taxon>Eutheria</taxon>
        <taxon>Laurasiatheria</taxon>
        <taxon>Artiodactyla</taxon>
        <taxon>Ruminantia</taxon>
        <taxon>Pecora</taxon>
        <taxon>Bovidae</taxon>
        <taxon>Caprinae</taxon>
        <taxon>Ovis</taxon>
    </lineage>
</organism>
<protein>
    <recommendedName>
        <fullName evidence="9">Ig-like domain-containing protein</fullName>
    </recommendedName>
</protein>
<evidence type="ECO:0000256" key="8">
    <source>
        <dbReference type="SAM" id="SignalP"/>
    </source>
</evidence>
<keyword evidence="5" id="KW-0393">Immunoglobulin domain</keyword>
<dbReference type="InterPro" id="IPR013783">
    <property type="entry name" value="Ig-like_fold"/>
</dbReference>
<dbReference type="InterPro" id="IPR036179">
    <property type="entry name" value="Ig-like_dom_sf"/>
</dbReference>
<feature type="compositionally biased region" description="Basic and acidic residues" evidence="7">
    <location>
        <begin position="423"/>
        <end position="434"/>
    </location>
</feature>
<keyword evidence="2" id="KW-0391">Immunity</keyword>
<dbReference type="PANTHER" id="PTHR19343">
    <property type="entry name" value="T CELL RECEPTOR ALPHA VARIABLE 1-2"/>
    <property type="match status" value="1"/>
</dbReference>
<dbReference type="GO" id="GO:0002250">
    <property type="term" value="P:adaptive immune response"/>
    <property type="evidence" value="ECO:0007669"/>
    <property type="project" value="UniProtKB-KW"/>
</dbReference>
<dbReference type="Pfam" id="PF07654">
    <property type="entry name" value="C1-set"/>
    <property type="match status" value="1"/>
</dbReference>
<dbReference type="AlphaFoldDB" id="A0A836A2A3"/>
<dbReference type="EMBL" id="JAEMGP010000007">
    <property type="protein sequence ID" value="KAG5206360.1"/>
    <property type="molecule type" value="Genomic_DNA"/>
</dbReference>
<proteinExistence type="predicted"/>
<keyword evidence="6" id="KW-1279">T cell receptor</keyword>
<dbReference type="Proteomes" id="UP000664991">
    <property type="component" value="Unassembled WGS sequence"/>
</dbReference>
<dbReference type="InterPro" id="IPR003597">
    <property type="entry name" value="Ig_C1-set"/>
</dbReference>
<dbReference type="SMART" id="SM00409">
    <property type="entry name" value="IG"/>
    <property type="match status" value="2"/>
</dbReference>
<dbReference type="FunFam" id="2.60.40.10:FF:001810">
    <property type="entry name" value="T cell receptor delta constant"/>
    <property type="match status" value="1"/>
</dbReference>
<evidence type="ECO:0000256" key="4">
    <source>
        <dbReference type="ARBA" id="ARBA00023170"/>
    </source>
</evidence>
<dbReference type="InterPro" id="IPR013106">
    <property type="entry name" value="Ig_V-set"/>
</dbReference>
<dbReference type="CDD" id="cd07687">
    <property type="entry name" value="IgC_TCR_delta"/>
    <property type="match status" value="1"/>
</dbReference>
<keyword evidence="4" id="KW-0675">Receptor</keyword>
<feature type="domain" description="Ig-like" evidence="9">
    <location>
        <begin position="239"/>
        <end position="330"/>
    </location>
</feature>
<evidence type="ECO:0000313" key="10">
    <source>
        <dbReference type="EMBL" id="KAG5206360.1"/>
    </source>
</evidence>
<evidence type="ECO:0000256" key="6">
    <source>
        <dbReference type="ARBA" id="ARBA00043266"/>
    </source>
</evidence>
<dbReference type="Pfam" id="PF07686">
    <property type="entry name" value="V-set"/>
    <property type="match status" value="2"/>
</dbReference>
<dbReference type="SMART" id="SM00406">
    <property type="entry name" value="IGv"/>
    <property type="match status" value="2"/>
</dbReference>
<gene>
    <name evidence="10" type="ORF">JEQ12_017933</name>
</gene>
<reference evidence="10 11" key="1">
    <citation type="submission" date="2020-12" db="EMBL/GenBank/DDBJ databases">
        <title>De novo assembly of Tibetan sheep genome.</title>
        <authorList>
            <person name="Li X."/>
        </authorList>
    </citation>
    <scope>NUCLEOTIDE SEQUENCE [LARGE SCALE GENOMIC DNA]</scope>
    <source>
        <tissue evidence="10">Heart</tissue>
    </source>
</reference>
<dbReference type="InterPro" id="IPR003599">
    <property type="entry name" value="Ig_sub"/>
</dbReference>
<evidence type="ECO:0000256" key="2">
    <source>
        <dbReference type="ARBA" id="ARBA00022859"/>
    </source>
</evidence>
<evidence type="ECO:0000313" key="11">
    <source>
        <dbReference type="Proteomes" id="UP000664991"/>
    </source>
</evidence>
<keyword evidence="1 8" id="KW-0732">Signal</keyword>
<dbReference type="PANTHER" id="PTHR19343:SF0">
    <property type="entry name" value="T CELL RECEPTOR ALPHA VARIABLE 23_DELTA VARIABLE 6"/>
    <property type="match status" value="1"/>
</dbReference>
<comment type="caution">
    <text evidence="10">The sequence shown here is derived from an EMBL/GenBank/DDBJ whole genome shotgun (WGS) entry which is preliminary data.</text>
</comment>
<dbReference type="InterPro" id="IPR007110">
    <property type="entry name" value="Ig-like_dom"/>
</dbReference>
<dbReference type="Gene3D" id="2.60.40.10">
    <property type="entry name" value="Immunoglobulins"/>
    <property type="match status" value="5"/>
</dbReference>
<name>A0A836A2A3_SHEEP</name>
<evidence type="ECO:0000259" key="9">
    <source>
        <dbReference type="PROSITE" id="PS50835"/>
    </source>
</evidence>
<evidence type="ECO:0000256" key="7">
    <source>
        <dbReference type="SAM" id="MobiDB-lite"/>
    </source>
</evidence>
<evidence type="ECO:0000256" key="5">
    <source>
        <dbReference type="ARBA" id="ARBA00023319"/>
    </source>
</evidence>